<reference evidence="4" key="1">
    <citation type="submission" date="2023-07" db="EMBL/GenBank/DDBJ databases">
        <title>Characterization of two Paracoccaceae strains isolated from Phycosphere and proposal of Xinfangfangia lacusdiani sp. nov.</title>
        <authorList>
            <person name="Deng Y."/>
            <person name="Zhang Y.Q."/>
        </authorList>
    </citation>
    <scope>NUCLEOTIDE SEQUENCE [LARGE SCALE GENOMIC DNA]</scope>
    <source>
        <strain evidence="4">CPCC 101403</strain>
    </source>
</reference>
<dbReference type="PANTHER" id="PTHR35526">
    <property type="entry name" value="ANTI-SIGMA-F FACTOR RSBW-RELATED"/>
    <property type="match status" value="1"/>
</dbReference>
<comment type="caution">
    <text evidence="3">The sequence shown here is derived from an EMBL/GenBank/DDBJ whole genome shotgun (WGS) entry which is preliminary data.</text>
</comment>
<dbReference type="EMBL" id="JAVRQI010000001">
    <property type="protein sequence ID" value="MDT1060402.1"/>
    <property type="molecule type" value="Genomic_DNA"/>
</dbReference>
<protein>
    <submittedName>
        <fullName evidence="3">ATP-binding protein</fullName>
        <ecNumber evidence="3">2.7.13.3</ecNumber>
    </submittedName>
</protein>
<feature type="domain" description="Histidine kinase/HSP90-like ATPase" evidence="2">
    <location>
        <begin position="26"/>
        <end position="157"/>
    </location>
</feature>
<gene>
    <name evidence="3" type="ORF">RM190_00950</name>
</gene>
<dbReference type="InterPro" id="IPR050267">
    <property type="entry name" value="Anti-sigma-factor_SerPK"/>
</dbReference>
<sequence length="179" mass="18961">MSCPRPCLFPTRHGPAGHAPVLHRSFRADPATVRKALLLLRERFDGSVGDEVIGRLELALAEILNNICQHGAPQEIGSPGARPRSPLVQLCIVGHGGGIACAVSDDGVPLPPDCLGPRCLPAGIGSTLPEGGFGWFLVHELTASLRYSREGERNFLAFIVPLPDALTPDAEPAADRPVQ</sequence>
<dbReference type="Proteomes" id="UP001251085">
    <property type="component" value="Unassembled WGS sequence"/>
</dbReference>
<dbReference type="SUPFAM" id="SSF55874">
    <property type="entry name" value="ATPase domain of HSP90 chaperone/DNA topoisomerase II/histidine kinase"/>
    <property type="match status" value="1"/>
</dbReference>
<keyword evidence="1" id="KW-0418">Kinase</keyword>
<keyword evidence="3" id="KW-0808">Transferase</keyword>
<dbReference type="RefSeq" id="WP_311757809.1">
    <property type="nucleotide sequence ID" value="NZ_JAVRQI010000001.1"/>
</dbReference>
<evidence type="ECO:0000313" key="3">
    <source>
        <dbReference type="EMBL" id="MDT1060402.1"/>
    </source>
</evidence>
<organism evidence="3 4">
    <name type="scientific">Paracoccus broussonetiae</name>
    <dbReference type="NCBI Taxonomy" id="3075834"/>
    <lineage>
        <taxon>Bacteria</taxon>
        <taxon>Pseudomonadati</taxon>
        <taxon>Pseudomonadota</taxon>
        <taxon>Alphaproteobacteria</taxon>
        <taxon>Rhodobacterales</taxon>
        <taxon>Paracoccaceae</taxon>
        <taxon>Paracoccus</taxon>
    </lineage>
</organism>
<dbReference type="PANTHER" id="PTHR35526:SF3">
    <property type="entry name" value="ANTI-SIGMA-F FACTOR RSBW"/>
    <property type="match status" value="1"/>
</dbReference>
<keyword evidence="4" id="KW-1185">Reference proteome</keyword>
<dbReference type="EC" id="2.7.13.3" evidence="3"/>
<evidence type="ECO:0000256" key="1">
    <source>
        <dbReference type="ARBA" id="ARBA00022527"/>
    </source>
</evidence>
<dbReference type="CDD" id="cd16936">
    <property type="entry name" value="HATPase_RsbW-like"/>
    <property type="match status" value="1"/>
</dbReference>
<dbReference type="Gene3D" id="3.30.565.10">
    <property type="entry name" value="Histidine kinase-like ATPase, C-terminal domain"/>
    <property type="match status" value="1"/>
</dbReference>
<keyword evidence="1" id="KW-0723">Serine/threonine-protein kinase</keyword>
<evidence type="ECO:0000313" key="4">
    <source>
        <dbReference type="Proteomes" id="UP001251085"/>
    </source>
</evidence>
<evidence type="ECO:0000259" key="2">
    <source>
        <dbReference type="Pfam" id="PF13581"/>
    </source>
</evidence>
<accession>A0ABU3E856</accession>
<dbReference type="GO" id="GO:0004673">
    <property type="term" value="F:protein histidine kinase activity"/>
    <property type="evidence" value="ECO:0007669"/>
    <property type="project" value="UniProtKB-EC"/>
</dbReference>
<dbReference type="InterPro" id="IPR003594">
    <property type="entry name" value="HATPase_dom"/>
</dbReference>
<dbReference type="Pfam" id="PF13581">
    <property type="entry name" value="HATPase_c_2"/>
    <property type="match status" value="1"/>
</dbReference>
<dbReference type="GO" id="GO:0005524">
    <property type="term" value="F:ATP binding"/>
    <property type="evidence" value="ECO:0007669"/>
    <property type="project" value="UniProtKB-KW"/>
</dbReference>
<keyword evidence="3" id="KW-0547">Nucleotide-binding</keyword>
<proteinExistence type="predicted"/>
<keyword evidence="3" id="KW-0067">ATP-binding</keyword>
<dbReference type="InterPro" id="IPR036890">
    <property type="entry name" value="HATPase_C_sf"/>
</dbReference>
<name>A0ABU3E856_9RHOB</name>